<sequence length="317" mass="35877">MSRGSVTVSNNKRIVSERGKKNQVDQNRPYAWLVEKERGLSGKAEDTAIIFLTNKECPFKCLMCDLWKNTTDQSVEIGAIPKQIAWALAQMPKAKHIKLYNSGSFFDEKAIPVADYEAIALLLENFETVIVESHPKFITQKCLRFRDMLKPALEVAVGLETANPDVLEKLNKQMTTEDFCGAIRFLSRHNIPSRAFILLRPPYLSEDEGVYWAKKSIDFAFECGVGCCTVIPVRGGNGVMELLHNQGKFEVPKIQSLETVLEYGIQLQSGRVFVDLWDLSIFSNCDLCFEARTKRLDLMNLTQKIGKRVSCACEQHE</sequence>
<keyword evidence="4" id="KW-1185">Reference proteome</keyword>
<reference evidence="3 4" key="1">
    <citation type="submission" date="2020-05" db="EMBL/GenBank/DDBJ databases">
        <title>The draft genome sequence of Maribacter arenosus CAU 1321.</title>
        <authorList>
            <person name="Mu L."/>
        </authorList>
    </citation>
    <scope>NUCLEOTIDE SEQUENCE [LARGE SCALE GENOMIC DNA]</scope>
    <source>
        <strain evidence="3 4">CAU 1321</strain>
    </source>
</reference>
<dbReference type="InterPro" id="IPR007197">
    <property type="entry name" value="rSAM"/>
</dbReference>
<dbReference type="InterPro" id="IPR058240">
    <property type="entry name" value="rSAM_sf"/>
</dbReference>
<evidence type="ECO:0000313" key="4">
    <source>
        <dbReference type="Proteomes" id="UP000598350"/>
    </source>
</evidence>
<name>A0ABR7VGP9_9FLAO</name>
<comment type="caution">
    <text evidence="3">The sequence shown here is derived from an EMBL/GenBank/DDBJ whole genome shotgun (WGS) entry which is preliminary data.</text>
</comment>
<dbReference type="InterPro" id="IPR005909">
    <property type="entry name" value="RaSEA"/>
</dbReference>
<proteinExistence type="predicted"/>
<dbReference type="PIRSF" id="PIRSF004954">
    <property type="entry name" value="Radical_SAM"/>
    <property type="match status" value="1"/>
</dbReference>
<dbReference type="InterPro" id="IPR006638">
    <property type="entry name" value="Elp3/MiaA/NifB-like_rSAM"/>
</dbReference>
<dbReference type="SFLD" id="SFLDS00029">
    <property type="entry name" value="Radical_SAM"/>
    <property type="match status" value="1"/>
</dbReference>
<dbReference type="EMBL" id="JABTCG010000004">
    <property type="protein sequence ID" value="MBD0851249.1"/>
    <property type="molecule type" value="Genomic_DNA"/>
</dbReference>
<feature type="domain" description="Elp3/MiaA/NifB-like radical SAM core" evidence="2">
    <location>
        <begin position="46"/>
        <end position="263"/>
    </location>
</feature>
<dbReference type="Proteomes" id="UP000598350">
    <property type="component" value="Unassembled WGS sequence"/>
</dbReference>
<feature type="region of interest" description="Disordered" evidence="1">
    <location>
        <begin position="1"/>
        <end position="22"/>
    </location>
</feature>
<organism evidence="3 4">
    <name type="scientific">Maribacter arenosus</name>
    <dbReference type="NCBI Taxonomy" id="1854708"/>
    <lineage>
        <taxon>Bacteria</taxon>
        <taxon>Pseudomonadati</taxon>
        <taxon>Bacteroidota</taxon>
        <taxon>Flavobacteriia</taxon>
        <taxon>Flavobacteriales</taxon>
        <taxon>Flavobacteriaceae</taxon>
        <taxon>Maribacter</taxon>
    </lineage>
</organism>
<dbReference type="SUPFAM" id="SSF102114">
    <property type="entry name" value="Radical SAM enzymes"/>
    <property type="match status" value="1"/>
</dbReference>
<gene>
    <name evidence="3" type="ORF">HPE63_11270</name>
</gene>
<dbReference type="SMART" id="SM00729">
    <property type="entry name" value="Elp3"/>
    <property type="match status" value="1"/>
</dbReference>
<evidence type="ECO:0000313" key="3">
    <source>
        <dbReference type="EMBL" id="MBD0851249.1"/>
    </source>
</evidence>
<evidence type="ECO:0000259" key="2">
    <source>
        <dbReference type="SMART" id="SM00729"/>
    </source>
</evidence>
<dbReference type="RefSeq" id="WP_188314380.1">
    <property type="nucleotide sequence ID" value="NZ_JABTCG010000004.1"/>
</dbReference>
<protein>
    <submittedName>
        <fullName evidence="3">Radical SAM protein</fullName>
    </submittedName>
</protein>
<evidence type="ECO:0000256" key="1">
    <source>
        <dbReference type="SAM" id="MobiDB-lite"/>
    </source>
</evidence>
<feature type="compositionally biased region" description="Polar residues" evidence="1">
    <location>
        <begin position="1"/>
        <end position="13"/>
    </location>
</feature>
<accession>A0ABR7VGP9</accession>